<dbReference type="EMBL" id="CAJNNW010034174">
    <property type="protein sequence ID" value="CAE8721845.1"/>
    <property type="molecule type" value="Genomic_DNA"/>
</dbReference>
<feature type="non-terminal residue" evidence="1">
    <location>
        <position position="118"/>
    </location>
</feature>
<proteinExistence type="predicted"/>
<organism evidence="1 2">
    <name type="scientific">Polarella glacialis</name>
    <name type="common">Dinoflagellate</name>
    <dbReference type="NCBI Taxonomy" id="89957"/>
    <lineage>
        <taxon>Eukaryota</taxon>
        <taxon>Sar</taxon>
        <taxon>Alveolata</taxon>
        <taxon>Dinophyceae</taxon>
        <taxon>Suessiales</taxon>
        <taxon>Suessiaceae</taxon>
        <taxon>Polarella</taxon>
    </lineage>
</organism>
<dbReference type="AlphaFoldDB" id="A0A813L6V5"/>
<gene>
    <name evidence="1" type="ORF">PGLA2088_LOCUS42165</name>
</gene>
<protein>
    <submittedName>
        <fullName evidence="1">Uncharacterized protein</fullName>
    </submittedName>
</protein>
<dbReference type="InterPro" id="IPR036259">
    <property type="entry name" value="MFS_trans_sf"/>
</dbReference>
<dbReference type="Proteomes" id="UP000626109">
    <property type="component" value="Unassembled WGS sequence"/>
</dbReference>
<sequence>CVNFIPPAKDDFMSLAVAEEYPPGKYQSVPRWNMLIFALFLAYALCDLDKVNLSVAILPISKLFGLTEADVGIALHAHSTARCHPHAEIAGWPCHSFVYRCAGSVSGHDWNSFSSVCA</sequence>
<name>A0A813L6V5_POLGL</name>
<dbReference type="SUPFAM" id="SSF103473">
    <property type="entry name" value="MFS general substrate transporter"/>
    <property type="match status" value="1"/>
</dbReference>
<evidence type="ECO:0000313" key="1">
    <source>
        <dbReference type="EMBL" id="CAE8721845.1"/>
    </source>
</evidence>
<reference evidence="1" key="1">
    <citation type="submission" date="2021-02" db="EMBL/GenBank/DDBJ databases">
        <authorList>
            <person name="Dougan E. K."/>
            <person name="Rhodes N."/>
            <person name="Thang M."/>
            <person name="Chan C."/>
        </authorList>
    </citation>
    <scope>NUCLEOTIDE SEQUENCE</scope>
</reference>
<comment type="caution">
    <text evidence="1">The sequence shown here is derived from an EMBL/GenBank/DDBJ whole genome shotgun (WGS) entry which is preliminary data.</text>
</comment>
<accession>A0A813L6V5</accession>
<evidence type="ECO:0000313" key="2">
    <source>
        <dbReference type="Proteomes" id="UP000626109"/>
    </source>
</evidence>